<feature type="non-terminal residue" evidence="2">
    <location>
        <position position="38"/>
    </location>
</feature>
<evidence type="ECO:0000256" key="1">
    <source>
        <dbReference type="SAM" id="Phobius"/>
    </source>
</evidence>
<dbReference type="AlphaFoldDB" id="A0A5Y1YGD7"/>
<proteinExistence type="predicted"/>
<keyword evidence="1" id="KW-0472">Membrane</keyword>
<name>A0A5Y1YGD7_SALDZ</name>
<feature type="transmembrane region" description="Helical" evidence="1">
    <location>
        <begin position="6"/>
        <end position="37"/>
    </location>
</feature>
<reference evidence="2" key="1">
    <citation type="submission" date="2018-08" db="EMBL/GenBank/DDBJ databases">
        <authorList>
            <person name="Ashton P.M."/>
            <person name="Dallman T."/>
            <person name="Nair S."/>
            <person name="De Pinna E."/>
            <person name="Peters T."/>
            <person name="Grant K."/>
        </authorList>
    </citation>
    <scope>NUCLEOTIDE SEQUENCE [LARGE SCALE GENOMIC DNA]</scope>
    <source>
        <strain evidence="2">294779</strain>
    </source>
</reference>
<gene>
    <name evidence="2" type="ORF">CTQ69_28425</name>
</gene>
<dbReference type="Proteomes" id="UP000839735">
    <property type="component" value="Unassembled WGS sequence"/>
</dbReference>
<evidence type="ECO:0000313" key="2">
    <source>
        <dbReference type="EMBL" id="ECC3917762.1"/>
    </source>
</evidence>
<sequence>MQVWGAVIALVIIFLFIAWLFLPELVYATCLILHFLWG</sequence>
<organism evidence="2">
    <name type="scientific">Salmonella diarizonae</name>
    <dbReference type="NCBI Taxonomy" id="59204"/>
    <lineage>
        <taxon>Bacteria</taxon>
        <taxon>Pseudomonadati</taxon>
        <taxon>Pseudomonadota</taxon>
        <taxon>Gammaproteobacteria</taxon>
        <taxon>Enterobacterales</taxon>
        <taxon>Enterobacteriaceae</taxon>
        <taxon>Salmonella</taxon>
    </lineage>
</organism>
<accession>A0A5Y1YGD7</accession>
<dbReference type="EMBL" id="AAIBIC010000141">
    <property type="protein sequence ID" value="ECC3917762.1"/>
    <property type="molecule type" value="Genomic_DNA"/>
</dbReference>
<protein>
    <submittedName>
        <fullName evidence="2">Conjugal transfer protein TrbA</fullName>
    </submittedName>
</protein>
<keyword evidence="1" id="KW-0812">Transmembrane</keyword>
<keyword evidence="1" id="KW-1133">Transmembrane helix</keyword>
<comment type="caution">
    <text evidence="2">The sequence shown here is derived from an EMBL/GenBank/DDBJ whole genome shotgun (WGS) entry which is preliminary data.</text>
</comment>